<comment type="caution">
    <text evidence="3">The sequence shown here is derived from an EMBL/GenBank/DDBJ whole genome shotgun (WGS) entry which is preliminary data.</text>
</comment>
<evidence type="ECO:0000259" key="2">
    <source>
        <dbReference type="Pfam" id="PF11796"/>
    </source>
</evidence>
<dbReference type="EMBL" id="JAATVY010000024">
    <property type="protein sequence ID" value="NJC73015.1"/>
    <property type="molecule type" value="Genomic_DNA"/>
</dbReference>
<organism evidence="3 4">
    <name type="scientific">Planosporangium thailandense</name>
    <dbReference type="NCBI Taxonomy" id="765197"/>
    <lineage>
        <taxon>Bacteria</taxon>
        <taxon>Bacillati</taxon>
        <taxon>Actinomycetota</taxon>
        <taxon>Actinomycetes</taxon>
        <taxon>Micromonosporales</taxon>
        <taxon>Micromonosporaceae</taxon>
        <taxon>Planosporangium</taxon>
    </lineage>
</organism>
<evidence type="ECO:0000313" key="3">
    <source>
        <dbReference type="EMBL" id="NJC73015.1"/>
    </source>
</evidence>
<reference evidence="3 4" key="1">
    <citation type="submission" date="2020-03" db="EMBL/GenBank/DDBJ databases">
        <title>WGS of the type strain of Planosporangium spp.</title>
        <authorList>
            <person name="Thawai C."/>
        </authorList>
    </citation>
    <scope>NUCLEOTIDE SEQUENCE [LARGE SCALE GENOMIC DNA]</scope>
    <source>
        <strain evidence="3 4">TBRC 5610</strain>
    </source>
</reference>
<protein>
    <submittedName>
        <fullName evidence="3">TIGR02679 family protein</fullName>
    </submittedName>
</protein>
<dbReference type="InterPro" id="IPR024466">
    <property type="entry name" value="CHP02679_N"/>
</dbReference>
<dbReference type="Pfam" id="PF09664">
    <property type="entry name" value="DUF2399"/>
    <property type="match status" value="1"/>
</dbReference>
<dbReference type="Pfam" id="PF11796">
    <property type="entry name" value="DUF3323"/>
    <property type="match status" value="1"/>
</dbReference>
<feature type="domain" description="Conserved hypothetical protein CHP02679 N terminus" evidence="2">
    <location>
        <begin position="40"/>
        <end position="253"/>
    </location>
</feature>
<accession>A0ABX0Y629</accession>
<proteinExistence type="predicted"/>
<name>A0ABX0Y629_9ACTN</name>
<gene>
    <name evidence="3" type="ORF">HC031_25340</name>
</gene>
<evidence type="ECO:0000313" key="4">
    <source>
        <dbReference type="Proteomes" id="UP000722989"/>
    </source>
</evidence>
<dbReference type="InterPro" id="IPR013495">
    <property type="entry name" value="CHP02679"/>
</dbReference>
<feature type="domain" description="DUF2399" evidence="1">
    <location>
        <begin position="273"/>
        <end position="425"/>
    </location>
</feature>
<evidence type="ECO:0000259" key="1">
    <source>
        <dbReference type="Pfam" id="PF09664"/>
    </source>
</evidence>
<dbReference type="Proteomes" id="UP000722989">
    <property type="component" value="Unassembled WGS sequence"/>
</dbReference>
<keyword evidence="4" id="KW-1185">Reference proteome</keyword>
<dbReference type="InterPro" id="IPR024465">
    <property type="entry name" value="DUF2399"/>
</dbReference>
<sequence length="432" mass="45858">MNGIPQPLPPRLRAYLSTPELAQVWVAARTRLERNGLHVTGVLTLDLNEAAAEHLSGLLGRPLEPGAARRVKLAELDIALRRSAAGQGLVSVLEILDERPVIDRAAARRDAQARWDEVWQRLDTALAAASLADAAWVPEWIAGLRRTGVLTRAGTAAATRALGHAVSALGILLKPTEEPPTGWELAALATRVAGNAHGFDDTSLASVVLLRAAAHAFGQPVPESAADRRALWQTLGVATDAVSGTVLASQLRPPGADGWSRMMRDRADLGLVTHLTLHELDRAGSVELTMPGQTVSVCENPQVLQAAVHARTEMPLLCLSGNPASAGTQLLRSLIAAGNPIRYHGDFDWPGVAITGRMCALGAAPWRMSAADYRTAVAHLDADHAVALTGNPVPTHWDPSLAVAMSAHGLAVHEEFVLPELLADLRGRHHDA</sequence>
<dbReference type="NCBIfam" id="TIGR02679">
    <property type="entry name" value="TIGR02679 family protein"/>
    <property type="match status" value="1"/>
</dbReference>